<dbReference type="GO" id="GO:0003677">
    <property type="term" value="F:DNA binding"/>
    <property type="evidence" value="ECO:0007669"/>
    <property type="project" value="UniProtKB-UniRule"/>
</dbReference>
<sequence length="332" mass="38897">MRKEEAVVRIVGRLDLEFNGMLDQQKARQIIQEVLYDYDVNPAQRSLVVQDDMNDKILLYLASKKIDGLAMRTLEGYSRNLNRFAYYMRKNVEDVTTMDIRMYLASYAKTGVKNGTIGTETDILRGFFRWLEDEEYINKSPLRKIKSLKPEKRIRKALTNEEMEILRDGCKTYRQKALLEFFYSTGCRLEEVENVKKYDIDWQRLQLKVIGKGNKERTVYINAKAKVHIQKYLMARLDEEEALFVTERNPVKKLGRRSIEREFDKIEKTSGIKKSIYPHLIRHTMATHLLNSGADLGTVQAILGHEDASITQIYAQISNTNVEHEYRKHMIQ</sequence>
<evidence type="ECO:0000256" key="5">
    <source>
        <dbReference type="ARBA" id="ARBA00022618"/>
    </source>
</evidence>
<accession>A6TKF1</accession>
<dbReference type="InterPro" id="IPR004107">
    <property type="entry name" value="Integrase_SAM-like_N"/>
</dbReference>
<comment type="function">
    <text evidence="1">Site-specific tyrosine recombinase, which acts by catalyzing the cutting and rejoining of the recombining DNA molecules.</text>
</comment>
<gene>
    <name evidence="14" type="ordered locus">Amet_0441</name>
    <name evidence="15" type="ordered locus">Amet_1978</name>
    <name evidence="16" type="ordered locus">Amet_4340</name>
</gene>
<evidence type="ECO:0000259" key="13">
    <source>
        <dbReference type="PROSITE" id="PS51900"/>
    </source>
</evidence>
<dbReference type="InterPro" id="IPR010998">
    <property type="entry name" value="Integrase_recombinase_N"/>
</dbReference>
<protein>
    <submittedName>
        <fullName evidence="14">Phage integrase domain protein SAM domain protein</fullName>
    </submittedName>
</protein>
<feature type="domain" description="Core-binding (CB)" evidence="13">
    <location>
        <begin position="51"/>
        <end position="132"/>
    </location>
</feature>
<keyword evidence="7" id="KW-0229">DNA integration</keyword>
<dbReference type="Pfam" id="PF00589">
    <property type="entry name" value="Phage_integrase"/>
    <property type="match status" value="1"/>
</dbReference>
<dbReference type="PROSITE" id="PS51900">
    <property type="entry name" value="CB"/>
    <property type="match status" value="1"/>
</dbReference>
<evidence type="ECO:0000256" key="7">
    <source>
        <dbReference type="ARBA" id="ARBA00022908"/>
    </source>
</evidence>
<evidence type="ECO:0000256" key="3">
    <source>
        <dbReference type="ARBA" id="ARBA00008857"/>
    </source>
</evidence>
<evidence type="ECO:0000256" key="9">
    <source>
        <dbReference type="ARBA" id="ARBA00023172"/>
    </source>
</evidence>
<keyword evidence="4" id="KW-0963">Cytoplasm</keyword>
<dbReference type="InterPro" id="IPR044068">
    <property type="entry name" value="CB"/>
</dbReference>
<comment type="similarity">
    <text evidence="3">Belongs to the 'phage' integrase family.</text>
</comment>
<keyword evidence="8 11" id="KW-0238">DNA-binding</keyword>
<dbReference type="InterPro" id="IPR050090">
    <property type="entry name" value="Tyrosine_recombinase_XerCD"/>
</dbReference>
<comment type="subcellular location">
    <subcellularLocation>
        <location evidence="2">Cytoplasm</location>
    </subcellularLocation>
</comment>
<dbReference type="KEGG" id="amt:Amet_4340"/>
<dbReference type="eggNOG" id="COG4974">
    <property type="taxonomic scope" value="Bacteria"/>
</dbReference>
<keyword evidence="17" id="KW-1185">Reference proteome</keyword>
<dbReference type="InterPro" id="IPR013762">
    <property type="entry name" value="Integrase-like_cat_sf"/>
</dbReference>
<dbReference type="GO" id="GO:0015074">
    <property type="term" value="P:DNA integration"/>
    <property type="evidence" value="ECO:0007669"/>
    <property type="project" value="UniProtKB-KW"/>
</dbReference>
<name>A6TKF1_ALKMQ</name>
<dbReference type="GO" id="GO:0051301">
    <property type="term" value="P:cell division"/>
    <property type="evidence" value="ECO:0007669"/>
    <property type="project" value="UniProtKB-KW"/>
</dbReference>
<evidence type="ECO:0000259" key="12">
    <source>
        <dbReference type="PROSITE" id="PS51898"/>
    </source>
</evidence>
<reference evidence="17" key="2">
    <citation type="journal article" date="2016" name="Genome Announc.">
        <title>Complete genome sequence of Alkaliphilus metalliredigens strain QYMF, an alkaliphilic and metal-reducing bacterium isolated from borax-contaminated leachate ponds.</title>
        <authorList>
            <person name="Hwang C."/>
            <person name="Copeland A."/>
            <person name="Lucas S."/>
            <person name="Lapidus A."/>
            <person name="Barry K."/>
            <person name="Detter J.C."/>
            <person name="Glavina Del Rio T."/>
            <person name="Hammon N."/>
            <person name="Israni S."/>
            <person name="Dalin E."/>
            <person name="Tice H."/>
            <person name="Pitluck S."/>
            <person name="Chertkov O."/>
            <person name="Brettin T."/>
            <person name="Bruce D."/>
            <person name="Han C."/>
            <person name="Schmutz J."/>
            <person name="Larimer F."/>
            <person name="Land M.L."/>
            <person name="Hauser L."/>
            <person name="Kyrpides N."/>
            <person name="Mikhailova N."/>
            <person name="Ye Q."/>
            <person name="Zhou J."/>
            <person name="Richardson P."/>
            <person name="Fields M.W."/>
        </authorList>
    </citation>
    <scope>NUCLEOTIDE SEQUENCE [LARGE SCALE GENOMIC DNA]</scope>
    <source>
        <strain evidence="17">QYMF</strain>
    </source>
</reference>
<evidence type="ECO:0000256" key="8">
    <source>
        <dbReference type="ARBA" id="ARBA00023125"/>
    </source>
</evidence>
<evidence type="ECO:0000256" key="2">
    <source>
        <dbReference type="ARBA" id="ARBA00004496"/>
    </source>
</evidence>
<dbReference type="AlphaFoldDB" id="A6TKF1"/>
<dbReference type="GO" id="GO:0005737">
    <property type="term" value="C:cytoplasm"/>
    <property type="evidence" value="ECO:0007669"/>
    <property type="project" value="UniProtKB-SubCell"/>
</dbReference>
<dbReference type="Gene3D" id="1.10.443.10">
    <property type="entry name" value="Intergrase catalytic core"/>
    <property type="match status" value="1"/>
</dbReference>
<evidence type="ECO:0000313" key="17">
    <source>
        <dbReference type="Proteomes" id="UP000001572"/>
    </source>
</evidence>
<dbReference type="PROSITE" id="PS51898">
    <property type="entry name" value="TYR_RECOMBINASE"/>
    <property type="match status" value="1"/>
</dbReference>
<dbReference type="EMBL" id="CP000724">
    <property type="protein sequence ID" value="ABR50414.1"/>
    <property type="molecule type" value="Genomic_DNA"/>
</dbReference>
<dbReference type="GO" id="GO:0007059">
    <property type="term" value="P:chromosome segregation"/>
    <property type="evidence" value="ECO:0007669"/>
    <property type="project" value="UniProtKB-KW"/>
</dbReference>
<evidence type="ECO:0000313" key="16">
    <source>
        <dbReference type="EMBL" id="ABR50414.1"/>
    </source>
</evidence>
<dbReference type="InterPro" id="IPR002104">
    <property type="entry name" value="Integrase_catalytic"/>
</dbReference>
<keyword evidence="5" id="KW-0132">Cell division</keyword>
<dbReference type="HOGENOM" id="CLU_1479130_0_0_9"/>
<dbReference type="SUPFAM" id="SSF56349">
    <property type="entry name" value="DNA breaking-rejoining enzymes"/>
    <property type="match status" value="1"/>
</dbReference>
<dbReference type="KEGG" id="amt:Amet_0441"/>
<evidence type="ECO:0000256" key="10">
    <source>
        <dbReference type="ARBA" id="ARBA00023306"/>
    </source>
</evidence>
<evidence type="ECO:0000256" key="1">
    <source>
        <dbReference type="ARBA" id="ARBA00003283"/>
    </source>
</evidence>
<evidence type="ECO:0000313" key="14">
    <source>
        <dbReference type="EMBL" id="ABR46669.1"/>
    </source>
</evidence>
<dbReference type="KEGG" id="amt:Amet_1978"/>
<feature type="domain" description="Tyr recombinase" evidence="12">
    <location>
        <begin position="153"/>
        <end position="327"/>
    </location>
</feature>
<dbReference type="GO" id="GO:0006310">
    <property type="term" value="P:DNA recombination"/>
    <property type="evidence" value="ECO:0007669"/>
    <property type="project" value="UniProtKB-KW"/>
</dbReference>
<proteinExistence type="inferred from homology"/>
<dbReference type="InterPro" id="IPR011010">
    <property type="entry name" value="DNA_brk_join_enz"/>
</dbReference>
<evidence type="ECO:0000313" key="15">
    <source>
        <dbReference type="EMBL" id="ABR48141.1"/>
    </source>
</evidence>
<evidence type="ECO:0000256" key="11">
    <source>
        <dbReference type="PROSITE-ProRule" id="PRU01248"/>
    </source>
</evidence>
<dbReference type="Proteomes" id="UP000001572">
    <property type="component" value="Chromosome"/>
</dbReference>
<dbReference type="EMBL" id="CP000724">
    <property type="protein sequence ID" value="ABR48141.1"/>
    <property type="molecule type" value="Genomic_DNA"/>
</dbReference>
<evidence type="ECO:0000256" key="6">
    <source>
        <dbReference type="ARBA" id="ARBA00022829"/>
    </source>
</evidence>
<dbReference type="PANTHER" id="PTHR30349">
    <property type="entry name" value="PHAGE INTEGRASE-RELATED"/>
    <property type="match status" value="1"/>
</dbReference>
<keyword evidence="9" id="KW-0233">DNA recombination</keyword>
<organism evidence="14 17">
    <name type="scientific">Alkaliphilus metalliredigens (strain QYMF)</name>
    <dbReference type="NCBI Taxonomy" id="293826"/>
    <lineage>
        <taxon>Bacteria</taxon>
        <taxon>Bacillati</taxon>
        <taxon>Bacillota</taxon>
        <taxon>Clostridia</taxon>
        <taxon>Peptostreptococcales</taxon>
        <taxon>Natronincolaceae</taxon>
        <taxon>Alkaliphilus</taxon>
    </lineage>
</organism>
<dbReference type="Gene3D" id="1.10.150.130">
    <property type="match status" value="1"/>
</dbReference>
<reference evidence="14" key="1">
    <citation type="submission" date="2007-06" db="EMBL/GenBank/DDBJ databases">
        <title>Complete sequence of Alkaliphilus metalliredigens QYMF.</title>
        <authorList>
            <consortium name="US DOE Joint Genome Institute"/>
            <person name="Copeland A."/>
            <person name="Lucas S."/>
            <person name="Lapidus A."/>
            <person name="Barry K."/>
            <person name="Detter J.C."/>
            <person name="Glavina del Rio T."/>
            <person name="Hammon N."/>
            <person name="Israni S."/>
            <person name="Dalin E."/>
            <person name="Tice H."/>
            <person name="Pitluck S."/>
            <person name="Chertkov O."/>
            <person name="Brettin T."/>
            <person name="Bruce D."/>
            <person name="Han C."/>
            <person name="Schmutz J."/>
            <person name="Larimer F."/>
            <person name="Land M."/>
            <person name="Hauser L."/>
            <person name="Kyrpides N."/>
            <person name="Mikhailova N."/>
            <person name="Ye Q."/>
            <person name="Zhou J."/>
            <person name="Fields M."/>
            <person name="Richardson P."/>
        </authorList>
    </citation>
    <scope>NUCLEOTIDE SEQUENCE</scope>
    <source>
        <strain evidence="14">QYMF</strain>
    </source>
</reference>
<evidence type="ECO:0000256" key="4">
    <source>
        <dbReference type="ARBA" id="ARBA00022490"/>
    </source>
</evidence>
<dbReference type="Pfam" id="PF13495">
    <property type="entry name" value="Phage_int_SAM_4"/>
    <property type="match status" value="1"/>
</dbReference>
<dbReference type="PANTHER" id="PTHR30349:SF77">
    <property type="entry name" value="TYROSINE RECOMBINASE XERC"/>
    <property type="match status" value="1"/>
</dbReference>
<dbReference type="STRING" id="293826.Amet_0441"/>
<dbReference type="EMBL" id="CP000724">
    <property type="protein sequence ID" value="ABR46669.1"/>
    <property type="molecule type" value="Genomic_DNA"/>
</dbReference>
<keyword evidence="6" id="KW-0159">Chromosome partition</keyword>
<keyword evidence="10" id="KW-0131">Cell cycle</keyword>